<reference evidence="2" key="1">
    <citation type="submission" date="2021-06" db="EMBL/GenBank/DDBJ databases">
        <authorList>
            <person name="Kallberg Y."/>
            <person name="Tangrot J."/>
            <person name="Rosling A."/>
        </authorList>
    </citation>
    <scope>NUCLEOTIDE SEQUENCE</scope>
    <source>
        <strain evidence="2">FL966</strain>
    </source>
</reference>
<evidence type="ECO:0000313" key="3">
    <source>
        <dbReference type="Proteomes" id="UP000789759"/>
    </source>
</evidence>
<keyword evidence="3" id="KW-1185">Reference proteome</keyword>
<dbReference type="Proteomes" id="UP000789759">
    <property type="component" value="Unassembled WGS sequence"/>
</dbReference>
<proteinExistence type="predicted"/>
<feature type="coiled-coil region" evidence="1">
    <location>
        <begin position="35"/>
        <end position="67"/>
    </location>
</feature>
<keyword evidence="1" id="KW-0175">Coiled coil</keyword>
<name>A0A9N9HY22_9GLOM</name>
<feature type="non-terminal residue" evidence="2">
    <location>
        <position position="94"/>
    </location>
</feature>
<dbReference type="EMBL" id="CAJVQA010011854">
    <property type="protein sequence ID" value="CAG8711356.1"/>
    <property type="molecule type" value="Genomic_DNA"/>
</dbReference>
<evidence type="ECO:0000256" key="1">
    <source>
        <dbReference type="SAM" id="Coils"/>
    </source>
</evidence>
<protein>
    <submittedName>
        <fullName evidence="2">3575_t:CDS:1</fullName>
    </submittedName>
</protein>
<organism evidence="2 3">
    <name type="scientific">Cetraspora pellucida</name>
    <dbReference type="NCBI Taxonomy" id="1433469"/>
    <lineage>
        <taxon>Eukaryota</taxon>
        <taxon>Fungi</taxon>
        <taxon>Fungi incertae sedis</taxon>
        <taxon>Mucoromycota</taxon>
        <taxon>Glomeromycotina</taxon>
        <taxon>Glomeromycetes</taxon>
        <taxon>Diversisporales</taxon>
        <taxon>Gigasporaceae</taxon>
        <taxon>Cetraspora</taxon>
    </lineage>
</organism>
<dbReference type="AlphaFoldDB" id="A0A9N9HY22"/>
<evidence type="ECO:0000313" key="2">
    <source>
        <dbReference type="EMBL" id="CAG8711356.1"/>
    </source>
</evidence>
<accession>A0A9N9HY22</accession>
<comment type="caution">
    <text evidence="2">The sequence shown here is derived from an EMBL/GenBank/DDBJ whole genome shotgun (WGS) entry which is preliminary data.</text>
</comment>
<sequence>DSSLVVLLDFIICKTTNANYLKINVDILKANKANKAEADKANKAKIEEAKKAKKAEKTKKIEKVEKAEIVANQHVLYVIQIQEVSLEQISDNVF</sequence>
<gene>
    <name evidence="2" type="ORF">CPELLU_LOCUS12345</name>
</gene>